<dbReference type="SFLD" id="SFLDG00363">
    <property type="entry name" value="AMPS_(cytGST):_Alpha-__Mu-__Pi"/>
    <property type="match status" value="1"/>
</dbReference>
<dbReference type="GO" id="GO:0004364">
    <property type="term" value="F:glutathione transferase activity"/>
    <property type="evidence" value="ECO:0007669"/>
    <property type="project" value="UniProtKB-EC"/>
</dbReference>
<dbReference type="SUPFAM" id="SSF52833">
    <property type="entry name" value="Thioredoxin-like"/>
    <property type="match status" value="1"/>
</dbReference>
<evidence type="ECO:0000313" key="7">
    <source>
        <dbReference type="EMBL" id="ODM90476.1"/>
    </source>
</evidence>
<dbReference type="SFLD" id="SFLDS00019">
    <property type="entry name" value="Glutathione_Transferase_(cytos"/>
    <property type="match status" value="1"/>
</dbReference>
<organism evidence="7 8">
    <name type="scientific">Orchesella cincta</name>
    <name type="common">Springtail</name>
    <name type="synonym">Podura cincta</name>
    <dbReference type="NCBI Taxonomy" id="48709"/>
    <lineage>
        <taxon>Eukaryota</taxon>
        <taxon>Metazoa</taxon>
        <taxon>Ecdysozoa</taxon>
        <taxon>Arthropoda</taxon>
        <taxon>Hexapoda</taxon>
        <taxon>Collembola</taxon>
        <taxon>Entomobryomorpha</taxon>
        <taxon>Entomobryoidea</taxon>
        <taxon>Orchesellidae</taxon>
        <taxon>Orchesellinae</taxon>
        <taxon>Orchesella</taxon>
    </lineage>
</organism>
<dbReference type="InterPro" id="IPR040079">
    <property type="entry name" value="Glutathione_S-Trfase"/>
</dbReference>
<evidence type="ECO:0000256" key="3">
    <source>
        <dbReference type="ARBA" id="ARBA00038317"/>
    </source>
</evidence>
<dbReference type="CDD" id="cd03192">
    <property type="entry name" value="GST_C_Sigma_like"/>
    <property type="match status" value="1"/>
</dbReference>
<evidence type="ECO:0000259" key="6">
    <source>
        <dbReference type="PROSITE" id="PS50405"/>
    </source>
</evidence>
<dbReference type="Pfam" id="PF02798">
    <property type="entry name" value="GST_N"/>
    <property type="match status" value="1"/>
</dbReference>
<evidence type="ECO:0000256" key="1">
    <source>
        <dbReference type="ARBA" id="ARBA00012452"/>
    </source>
</evidence>
<dbReference type="Proteomes" id="UP000094527">
    <property type="component" value="Unassembled WGS sequence"/>
</dbReference>
<dbReference type="Gene3D" id="3.40.30.10">
    <property type="entry name" value="Glutaredoxin"/>
    <property type="match status" value="1"/>
</dbReference>
<dbReference type="InterPro" id="IPR004045">
    <property type="entry name" value="Glutathione_S-Trfase_N"/>
</dbReference>
<sequence>MAETYKLTYFNLRALAEPIRLIFAYAGVEYEDVRIEREQWPEQKENYPWGQLPVLQVGDKTLCQSNTIGRFLARKFNLAGEDEWESAKIDELVDALTDLRSEWRKFFMEQDETKKAELKKAFVETAVPKYFGKFEAQIASNNGGPYLVGKNLTWVDIQTAHFLEFFEVSKPGLLDSYTALKKLRETVFENDKIKAWLEKRPVTQF</sequence>
<dbReference type="SFLD" id="SFLDG01205">
    <property type="entry name" value="AMPS.1"/>
    <property type="match status" value="1"/>
</dbReference>
<accession>A0A1D2MBU5</accession>
<dbReference type="InterPro" id="IPR036282">
    <property type="entry name" value="Glutathione-S-Trfase_C_sf"/>
</dbReference>
<gene>
    <name evidence="7" type="ORF">Ocin01_16207</name>
</gene>
<dbReference type="InterPro" id="IPR004046">
    <property type="entry name" value="GST_C"/>
</dbReference>
<dbReference type="InterPro" id="IPR010987">
    <property type="entry name" value="Glutathione-S-Trfase_C-like"/>
</dbReference>
<evidence type="ECO:0000256" key="4">
    <source>
        <dbReference type="ARBA" id="ARBA00047960"/>
    </source>
</evidence>
<keyword evidence="8" id="KW-1185">Reference proteome</keyword>
<comment type="caution">
    <text evidence="7">The sequence shown here is derived from an EMBL/GenBank/DDBJ whole genome shotgun (WGS) entry which is preliminary data.</text>
</comment>
<feature type="domain" description="GST N-terminal" evidence="5">
    <location>
        <begin position="3"/>
        <end position="80"/>
    </location>
</feature>
<dbReference type="Pfam" id="PF14497">
    <property type="entry name" value="GST_C_3"/>
    <property type="match status" value="1"/>
</dbReference>
<evidence type="ECO:0000256" key="2">
    <source>
        <dbReference type="ARBA" id="ARBA00022679"/>
    </source>
</evidence>
<dbReference type="GO" id="GO:0006749">
    <property type="term" value="P:glutathione metabolic process"/>
    <property type="evidence" value="ECO:0007669"/>
    <property type="project" value="TreeGrafter"/>
</dbReference>
<dbReference type="OrthoDB" id="414243at2759"/>
<evidence type="ECO:0000313" key="8">
    <source>
        <dbReference type="Proteomes" id="UP000094527"/>
    </source>
</evidence>
<dbReference type="InterPro" id="IPR036249">
    <property type="entry name" value="Thioredoxin-like_sf"/>
</dbReference>
<name>A0A1D2MBU5_ORCCI</name>
<dbReference type="GO" id="GO:0004602">
    <property type="term" value="F:glutathione peroxidase activity"/>
    <property type="evidence" value="ECO:0007669"/>
    <property type="project" value="UniProtKB-ARBA"/>
</dbReference>
<dbReference type="AlphaFoldDB" id="A0A1D2MBU5"/>
<dbReference type="EMBL" id="LJIJ01001946">
    <property type="protein sequence ID" value="ODM90476.1"/>
    <property type="molecule type" value="Genomic_DNA"/>
</dbReference>
<dbReference type="PROSITE" id="PS50405">
    <property type="entry name" value="GST_CTER"/>
    <property type="match status" value="1"/>
</dbReference>
<proteinExistence type="inferred from homology"/>
<dbReference type="PROSITE" id="PS50404">
    <property type="entry name" value="GST_NTER"/>
    <property type="match status" value="1"/>
</dbReference>
<comment type="similarity">
    <text evidence="3">Belongs to the GST superfamily. Sigma family.</text>
</comment>
<reference evidence="7 8" key="1">
    <citation type="journal article" date="2016" name="Genome Biol. Evol.">
        <title>Gene Family Evolution Reflects Adaptation to Soil Environmental Stressors in the Genome of the Collembolan Orchesella cincta.</title>
        <authorList>
            <person name="Faddeeva-Vakhrusheva A."/>
            <person name="Derks M.F."/>
            <person name="Anvar S.Y."/>
            <person name="Agamennone V."/>
            <person name="Suring W."/>
            <person name="Smit S."/>
            <person name="van Straalen N.M."/>
            <person name="Roelofs D."/>
        </authorList>
    </citation>
    <scope>NUCLEOTIDE SEQUENCE [LARGE SCALE GENOMIC DNA]</scope>
    <source>
        <tissue evidence="7">Mixed pool</tissue>
    </source>
</reference>
<protein>
    <recommendedName>
        <fullName evidence="1">glutathione transferase</fullName>
        <ecNumber evidence="1">2.5.1.18</ecNumber>
    </recommendedName>
</protein>
<dbReference type="InterPro" id="IPR050213">
    <property type="entry name" value="GST_superfamily"/>
</dbReference>
<dbReference type="Gene3D" id="1.20.1050.10">
    <property type="match status" value="1"/>
</dbReference>
<evidence type="ECO:0000259" key="5">
    <source>
        <dbReference type="PROSITE" id="PS50404"/>
    </source>
</evidence>
<dbReference type="PANTHER" id="PTHR11571">
    <property type="entry name" value="GLUTATHIONE S-TRANSFERASE"/>
    <property type="match status" value="1"/>
</dbReference>
<keyword evidence="2 7" id="KW-0808">Transferase</keyword>
<comment type="catalytic activity">
    <reaction evidence="4">
        <text>RX + glutathione = an S-substituted glutathione + a halide anion + H(+)</text>
        <dbReference type="Rhea" id="RHEA:16437"/>
        <dbReference type="ChEBI" id="CHEBI:15378"/>
        <dbReference type="ChEBI" id="CHEBI:16042"/>
        <dbReference type="ChEBI" id="CHEBI:17792"/>
        <dbReference type="ChEBI" id="CHEBI:57925"/>
        <dbReference type="ChEBI" id="CHEBI:90779"/>
        <dbReference type="EC" id="2.5.1.18"/>
    </reaction>
</comment>
<dbReference type="FunFam" id="1.20.1050.10:FF:000030">
    <property type="entry name" value="Glutathione S-transferase S1"/>
    <property type="match status" value="1"/>
</dbReference>
<dbReference type="CDD" id="cd03039">
    <property type="entry name" value="GST_N_Sigma_like"/>
    <property type="match status" value="1"/>
</dbReference>
<dbReference type="PANTHER" id="PTHR11571:SF224">
    <property type="entry name" value="HEMATOPOIETIC PROSTAGLANDIN D SYNTHASE"/>
    <property type="match status" value="1"/>
</dbReference>
<dbReference type="STRING" id="48709.A0A1D2MBU5"/>
<dbReference type="SUPFAM" id="SSF47616">
    <property type="entry name" value="GST C-terminal domain-like"/>
    <property type="match status" value="1"/>
</dbReference>
<feature type="domain" description="GST C-terminal" evidence="6">
    <location>
        <begin position="82"/>
        <end position="205"/>
    </location>
</feature>
<dbReference type="OMA" id="PWFKEQD"/>
<dbReference type="FunFam" id="3.40.30.10:FF:000035">
    <property type="entry name" value="hematopoietic prostaglandin D synthase"/>
    <property type="match status" value="1"/>
</dbReference>
<dbReference type="EC" id="2.5.1.18" evidence="1"/>